<dbReference type="EMBL" id="CP017150">
    <property type="protein sequence ID" value="AOP54143.1"/>
    <property type="molecule type" value="Genomic_DNA"/>
</dbReference>
<proteinExistence type="predicted"/>
<dbReference type="AlphaFoldDB" id="A0A1D7W515"/>
<dbReference type="OrthoDB" id="9810135at2"/>
<accession>A0A1D7W515</accession>
<sequence>MIVKPSVGNHGGLFCIRNSHSVYQPCEYADAARQTDSPVTPAGLLDHLTRAAGSYEQMTAHDAVFVRTMPQSKGP</sequence>
<protein>
    <submittedName>
        <fullName evidence="1">ATP-dependent nuclease, subunit A</fullName>
    </submittedName>
</protein>
<evidence type="ECO:0000313" key="1">
    <source>
        <dbReference type="EMBL" id="AOP54143.1"/>
    </source>
</evidence>
<dbReference type="KEGG" id="blin:BLSMQ_2437"/>
<gene>
    <name evidence="1" type="ORF">BLSMQ_2437</name>
</gene>
<reference evidence="2" key="1">
    <citation type="submission" date="2016-09" db="EMBL/GenBank/DDBJ databases">
        <title>Complete Genome Sequence of Brevibacterium linens SMQ-1335.</title>
        <authorList>
            <person name="de Melo A.G."/>
            <person name="Labrie S.J."/>
            <person name="Dumaresq J."/>
            <person name="Roberts R.J."/>
            <person name="Tremblay D.M."/>
            <person name="Moineau S."/>
        </authorList>
    </citation>
    <scope>NUCLEOTIDE SEQUENCE [LARGE SCALE GENOMIC DNA]</scope>
    <source>
        <strain evidence="2">SMQ-1335</strain>
    </source>
</reference>
<dbReference type="Proteomes" id="UP000094793">
    <property type="component" value="Chromosome"/>
</dbReference>
<evidence type="ECO:0000313" key="2">
    <source>
        <dbReference type="Proteomes" id="UP000094793"/>
    </source>
</evidence>
<name>A0A1D7W515_BREAU</name>
<organism evidence="1 2">
    <name type="scientific">Brevibacterium aurantiacum</name>
    <dbReference type="NCBI Taxonomy" id="273384"/>
    <lineage>
        <taxon>Bacteria</taxon>
        <taxon>Bacillati</taxon>
        <taxon>Actinomycetota</taxon>
        <taxon>Actinomycetes</taxon>
        <taxon>Micrococcales</taxon>
        <taxon>Brevibacteriaceae</taxon>
        <taxon>Brevibacterium</taxon>
    </lineage>
</organism>